<sequence length="96" mass="10803">MDIQNVTEIARGRWPMIFDRLGIKVPKRGKHGPCPLCGDGVDRFHFDDKEGRGTWHCRKCADKSAGDGLSMVSRYFDVSCYHAVRLVVSTLGRHGK</sequence>
<dbReference type="GO" id="GO:0004386">
    <property type="term" value="F:helicase activity"/>
    <property type="evidence" value="ECO:0007669"/>
    <property type="project" value="InterPro"/>
</dbReference>
<evidence type="ECO:0000313" key="3">
    <source>
        <dbReference type="Proteomes" id="UP000305674"/>
    </source>
</evidence>
<dbReference type="GO" id="GO:0008270">
    <property type="term" value="F:zinc ion binding"/>
    <property type="evidence" value="ECO:0007669"/>
    <property type="project" value="InterPro"/>
</dbReference>
<name>A0A4U1BG57_9GAMM</name>
<reference evidence="2 3" key="1">
    <citation type="submission" date="2019-04" db="EMBL/GenBank/DDBJ databases">
        <authorList>
            <person name="Hwang J.C."/>
        </authorList>
    </citation>
    <scope>NUCLEOTIDE SEQUENCE [LARGE SCALE GENOMIC DNA]</scope>
    <source>
        <strain evidence="2 3">IMCC35001</strain>
    </source>
</reference>
<dbReference type="OrthoDB" id="6272730at2"/>
<dbReference type="SUPFAM" id="SSF57783">
    <property type="entry name" value="Zinc beta-ribbon"/>
    <property type="match status" value="1"/>
</dbReference>
<evidence type="ECO:0000259" key="1">
    <source>
        <dbReference type="SMART" id="SM00778"/>
    </source>
</evidence>
<feature type="domain" description="DNA primase/helicase Gp4 N-terminal Bacteriophage T7-like" evidence="1">
    <location>
        <begin position="29"/>
        <end position="69"/>
    </location>
</feature>
<dbReference type="AlphaFoldDB" id="A0A4U1BG57"/>
<keyword evidence="3" id="KW-1185">Reference proteome</keyword>
<dbReference type="Gene3D" id="3.90.580.10">
    <property type="entry name" value="Zinc finger, CHC2-type domain"/>
    <property type="match status" value="1"/>
</dbReference>
<proteinExistence type="predicted"/>
<dbReference type="GO" id="GO:0003677">
    <property type="term" value="F:DNA binding"/>
    <property type="evidence" value="ECO:0007669"/>
    <property type="project" value="InterPro"/>
</dbReference>
<dbReference type="Proteomes" id="UP000305674">
    <property type="component" value="Unassembled WGS sequence"/>
</dbReference>
<dbReference type="GO" id="GO:0006260">
    <property type="term" value="P:DNA replication"/>
    <property type="evidence" value="ECO:0007669"/>
    <property type="project" value="InterPro"/>
</dbReference>
<gene>
    <name evidence="2" type="ORF">FCL40_07215</name>
</gene>
<dbReference type="InterPro" id="IPR013237">
    <property type="entry name" value="Phage_T7_Gp4_N"/>
</dbReference>
<dbReference type="EMBL" id="SWCI01000003">
    <property type="protein sequence ID" value="TKB49933.1"/>
    <property type="molecule type" value="Genomic_DNA"/>
</dbReference>
<dbReference type="Pfam" id="PF08273">
    <property type="entry name" value="Zn_Ribbon_Prim"/>
    <property type="match status" value="1"/>
</dbReference>
<dbReference type="InterPro" id="IPR036977">
    <property type="entry name" value="DNA_primase_Znf_CHC2"/>
</dbReference>
<dbReference type="SMART" id="SM00778">
    <property type="entry name" value="Prim_Zn_Ribbon"/>
    <property type="match status" value="1"/>
</dbReference>
<comment type="caution">
    <text evidence="2">The sequence shown here is derived from an EMBL/GenBank/DDBJ whole genome shotgun (WGS) entry which is preliminary data.</text>
</comment>
<organism evidence="2 3">
    <name type="scientific">Ferrimonas sediminicola</name>
    <dbReference type="NCBI Taxonomy" id="2569538"/>
    <lineage>
        <taxon>Bacteria</taxon>
        <taxon>Pseudomonadati</taxon>
        <taxon>Pseudomonadota</taxon>
        <taxon>Gammaproteobacteria</taxon>
        <taxon>Alteromonadales</taxon>
        <taxon>Ferrimonadaceae</taxon>
        <taxon>Ferrimonas</taxon>
    </lineage>
</organism>
<evidence type="ECO:0000313" key="2">
    <source>
        <dbReference type="EMBL" id="TKB49933.1"/>
    </source>
</evidence>
<protein>
    <recommendedName>
        <fullName evidence="1">DNA primase/helicase Gp4 N-terminal Bacteriophage T7-like domain-containing protein</fullName>
    </recommendedName>
</protein>
<accession>A0A4U1BG57</accession>